<feature type="transmembrane region" description="Helical" evidence="6">
    <location>
        <begin position="154"/>
        <end position="180"/>
    </location>
</feature>
<reference evidence="7" key="2">
    <citation type="journal article" date="2023" name="IMA Fungus">
        <title>Comparative genomic study of the Penicillium genus elucidates a diverse pangenome and 15 lateral gene transfer events.</title>
        <authorList>
            <person name="Petersen C."/>
            <person name="Sorensen T."/>
            <person name="Nielsen M.R."/>
            <person name="Sondergaard T.E."/>
            <person name="Sorensen J.L."/>
            <person name="Fitzpatrick D.A."/>
            <person name="Frisvad J.C."/>
            <person name="Nielsen K.L."/>
        </authorList>
    </citation>
    <scope>NUCLEOTIDE SEQUENCE</scope>
    <source>
        <strain evidence="7">IBT 21472</strain>
    </source>
</reference>
<dbReference type="InterPro" id="IPR002528">
    <property type="entry name" value="MATE_fam"/>
</dbReference>
<accession>A0A9W9HK23</accession>
<gene>
    <name evidence="7" type="ORF">N7476_003205</name>
</gene>
<dbReference type="PANTHER" id="PTHR11206">
    <property type="entry name" value="MULTIDRUG RESISTANCE PROTEIN"/>
    <property type="match status" value="1"/>
</dbReference>
<evidence type="ECO:0000256" key="1">
    <source>
        <dbReference type="ARBA" id="ARBA00004141"/>
    </source>
</evidence>
<dbReference type="GO" id="GO:0042910">
    <property type="term" value="F:xenobiotic transmembrane transporter activity"/>
    <property type="evidence" value="ECO:0007669"/>
    <property type="project" value="InterPro"/>
</dbReference>
<comment type="caution">
    <text evidence="7">The sequence shown here is derived from an EMBL/GenBank/DDBJ whole genome shotgun (WGS) entry which is preliminary data.</text>
</comment>
<proteinExistence type="inferred from homology"/>
<keyword evidence="4 6" id="KW-1133">Transmembrane helix</keyword>
<evidence type="ECO:0000256" key="2">
    <source>
        <dbReference type="ARBA" id="ARBA00010199"/>
    </source>
</evidence>
<keyword evidence="3 6" id="KW-0812">Transmembrane</keyword>
<evidence type="ECO:0000256" key="4">
    <source>
        <dbReference type="ARBA" id="ARBA00022989"/>
    </source>
</evidence>
<evidence type="ECO:0000256" key="5">
    <source>
        <dbReference type="ARBA" id="ARBA00023136"/>
    </source>
</evidence>
<sequence>MIVVGRLGTTELGAASLGSMIANFTAYNVYHGLATGQDSLCAQAYGSGAKHMVAVHFQRMTCFLLLVTIPIIALWSAADIILPALLPTKDPSLAILTSRYLQVVAFGAPAYAMFESSKRYMQAQGVYTASFFILLICSPINAFMNWFLVWNRGWGFIGAPIALALTDYLLLYSLFLYVYLGSHDKCWTGFTWQALCNWGPMVRLAFPGLLSVQAESLAYGANTLVCSYISPTVLATQTVLSTVSNIAWQVPFSLSLSVRVRIGTLVGAGRSDAAQIANRAAEYLAIGVGVILMIILWALRSYITPFFTTEPAVIKLVVQVMPLCAAAHFLESMALIYSGVLCGIGRQDIAGYAQTGAFSIIALPIGVGTAFGLGWHVWGLWIGALVGFCAVVAIEWIFLRRVNWQRSVEDAKEKCF</sequence>
<evidence type="ECO:0000313" key="7">
    <source>
        <dbReference type="EMBL" id="KAJ5324605.1"/>
    </source>
</evidence>
<dbReference type="Pfam" id="PF01554">
    <property type="entry name" value="MatE"/>
    <property type="match status" value="2"/>
</dbReference>
<dbReference type="Proteomes" id="UP001147746">
    <property type="component" value="Unassembled WGS sequence"/>
</dbReference>
<dbReference type="EMBL" id="JAPZBO010000002">
    <property type="protein sequence ID" value="KAJ5324605.1"/>
    <property type="molecule type" value="Genomic_DNA"/>
</dbReference>
<reference evidence="7" key="1">
    <citation type="submission" date="2022-12" db="EMBL/GenBank/DDBJ databases">
        <authorList>
            <person name="Petersen C."/>
        </authorList>
    </citation>
    <scope>NUCLEOTIDE SEQUENCE</scope>
    <source>
        <strain evidence="7">IBT 21472</strain>
    </source>
</reference>
<dbReference type="CDD" id="cd13132">
    <property type="entry name" value="MATE_eukaryotic"/>
    <property type="match status" value="1"/>
</dbReference>
<evidence type="ECO:0000256" key="6">
    <source>
        <dbReference type="SAM" id="Phobius"/>
    </source>
</evidence>
<feature type="transmembrane region" description="Helical" evidence="6">
    <location>
        <begin position="349"/>
        <end position="372"/>
    </location>
</feature>
<comment type="subcellular location">
    <subcellularLocation>
        <location evidence="1">Membrane</location>
        <topology evidence="1">Multi-pass membrane protein</topology>
    </subcellularLocation>
</comment>
<feature type="transmembrane region" description="Helical" evidence="6">
    <location>
        <begin position="62"/>
        <end position="86"/>
    </location>
</feature>
<dbReference type="NCBIfam" id="TIGR00797">
    <property type="entry name" value="matE"/>
    <property type="match status" value="1"/>
</dbReference>
<feature type="transmembrane region" description="Helical" evidence="6">
    <location>
        <begin position="280"/>
        <end position="300"/>
    </location>
</feature>
<dbReference type="GO" id="GO:0015297">
    <property type="term" value="F:antiporter activity"/>
    <property type="evidence" value="ECO:0007669"/>
    <property type="project" value="InterPro"/>
</dbReference>
<dbReference type="GO" id="GO:1990961">
    <property type="term" value="P:xenobiotic detoxification by transmembrane export across the plasma membrane"/>
    <property type="evidence" value="ECO:0007669"/>
    <property type="project" value="InterPro"/>
</dbReference>
<organism evidence="7 8">
    <name type="scientific">Penicillium atrosanguineum</name>
    <dbReference type="NCBI Taxonomy" id="1132637"/>
    <lineage>
        <taxon>Eukaryota</taxon>
        <taxon>Fungi</taxon>
        <taxon>Dikarya</taxon>
        <taxon>Ascomycota</taxon>
        <taxon>Pezizomycotina</taxon>
        <taxon>Eurotiomycetes</taxon>
        <taxon>Eurotiomycetidae</taxon>
        <taxon>Eurotiales</taxon>
        <taxon>Aspergillaceae</taxon>
        <taxon>Penicillium</taxon>
    </lineage>
</organism>
<keyword evidence="8" id="KW-1185">Reference proteome</keyword>
<name>A0A9W9HK23_9EURO</name>
<dbReference type="GO" id="GO:0016020">
    <property type="term" value="C:membrane"/>
    <property type="evidence" value="ECO:0007669"/>
    <property type="project" value="UniProtKB-SubCell"/>
</dbReference>
<dbReference type="AlphaFoldDB" id="A0A9W9HK23"/>
<evidence type="ECO:0000256" key="3">
    <source>
        <dbReference type="ARBA" id="ARBA00022692"/>
    </source>
</evidence>
<dbReference type="InterPro" id="IPR045069">
    <property type="entry name" value="MATE_euk"/>
</dbReference>
<evidence type="ECO:0000313" key="8">
    <source>
        <dbReference type="Proteomes" id="UP001147746"/>
    </source>
</evidence>
<feature type="transmembrane region" description="Helical" evidence="6">
    <location>
        <begin position="378"/>
        <end position="399"/>
    </location>
</feature>
<feature type="transmembrane region" description="Helical" evidence="6">
    <location>
        <begin position="92"/>
        <end position="114"/>
    </location>
</feature>
<protein>
    <submittedName>
        <fullName evidence="7">MATE efflux family protein</fullName>
    </submittedName>
</protein>
<comment type="similarity">
    <text evidence="2">Belongs to the multi antimicrobial extrusion (MATE) (TC 2.A.66.1) family.</text>
</comment>
<keyword evidence="5 6" id="KW-0472">Membrane</keyword>
<feature type="transmembrane region" description="Helical" evidence="6">
    <location>
        <begin position="312"/>
        <end position="337"/>
    </location>
</feature>
<feature type="transmembrane region" description="Helical" evidence="6">
    <location>
        <begin position="126"/>
        <end position="148"/>
    </location>
</feature>